<dbReference type="Pfam" id="PF02897">
    <property type="entry name" value="Peptidase_S9_N"/>
    <property type="match status" value="1"/>
</dbReference>
<dbReference type="EC" id="3.4.21.83" evidence="9"/>
<dbReference type="PANTHER" id="PTHR11757:SF19">
    <property type="entry name" value="PROLYL ENDOPEPTIDASE-LIKE"/>
    <property type="match status" value="1"/>
</dbReference>
<organism evidence="10 11">
    <name type="scientific">Erythrobacter ramosus</name>
    <dbReference type="NCBI Taxonomy" id="35811"/>
    <lineage>
        <taxon>Bacteria</taxon>
        <taxon>Pseudomonadati</taxon>
        <taxon>Pseudomonadota</taxon>
        <taxon>Alphaproteobacteria</taxon>
        <taxon>Sphingomonadales</taxon>
        <taxon>Erythrobacteraceae</taxon>
        <taxon>Erythrobacter/Porphyrobacter group</taxon>
        <taxon>Erythrobacter</taxon>
    </lineage>
</organism>
<keyword evidence="2" id="KW-0645">Protease</keyword>
<evidence type="ECO:0000313" key="10">
    <source>
        <dbReference type="EMBL" id="MXP37864.1"/>
    </source>
</evidence>
<reference evidence="10 11" key="1">
    <citation type="submission" date="2019-12" db="EMBL/GenBank/DDBJ databases">
        <title>Genomic-based taxomic classification of the family Erythrobacteraceae.</title>
        <authorList>
            <person name="Xu L."/>
        </authorList>
    </citation>
    <scope>NUCLEOTIDE SEQUENCE [LARGE SCALE GENOMIC DNA]</scope>
    <source>
        <strain evidence="10 11">JCM 10282</strain>
    </source>
</reference>
<dbReference type="Gene3D" id="2.130.10.120">
    <property type="entry name" value="Prolyl oligopeptidase, N-terminal domain"/>
    <property type="match status" value="1"/>
</dbReference>
<feature type="domain" description="Peptidase S9A N-terminal" evidence="8">
    <location>
        <begin position="51"/>
        <end position="452"/>
    </location>
</feature>
<evidence type="ECO:0000256" key="6">
    <source>
        <dbReference type="SAM" id="SignalP"/>
    </source>
</evidence>
<dbReference type="InterPro" id="IPR023302">
    <property type="entry name" value="Pept_S9A_N"/>
</dbReference>
<reference evidence="9 12" key="2">
    <citation type="submission" date="2020-08" db="EMBL/GenBank/DDBJ databases">
        <title>Genomic Encyclopedia of Type Strains, Phase IV (KMG-IV): sequencing the most valuable type-strain genomes for metagenomic binning, comparative biology and taxonomic classification.</title>
        <authorList>
            <person name="Goeker M."/>
        </authorList>
    </citation>
    <scope>NUCLEOTIDE SEQUENCE [LARGE SCALE GENOMIC DNA]</scope>
    <source>
        <strain evidence="9 12">DSM 8510</strain>
    </source>
</reference>
<evidence type="ECO:0000256" key="1">
    <source>
        <dbReference type="ARBA" id="ARBA00005228"/>
    </source>
</evidence>
<gene>
    <name evidence="9" type="ORF">FHS52_000429</name>
    <name evidence="10" type="ORF">GRI59_04440</name>
</gene>
<dbReference type="Proteomes" id="UP000548685">
    <property type="component" value="Unassembled WGS sequence"/>
</dbReference>
<feature type="signal peptide" evidence="6">
    <location>
        <begin position="1"/>
        <end position="24"/>
    </location>
</feature>
<evidence type="ECO:0000313" key="12">
    <source>
        <dbReference type="Proteomes" id="UP000548685"/>
    </source>
</evidence>
<dbReference type="OrthoDB" id="9801421at2"/>
<evidence type="ECO:0000259" key="7">
    <source>
        <dbReference type="Pfam" id="PF00326"/>
    </source>
</evidence>
<dbReference type="RefSeq" id="WP_160759965.1">
    <property type="nucleotide sequence ID" value="NZ_BAAADZ010000002.1"/>
</dbReference>
<sequence>MTRPISRLALATALAATTFVPAAANTTTREEQSRVTTSSAASTAATPDITPPVAEKRPHTYTHHGITIEDPYDWLYDKSYPVVDDEDVLNHVKAENAYFEAKMAGQSALTEALFTEMRARIKEDDSTVPQKDGDYLYWSEFEEGAQYRKHWRKPVAGGEAELLIDENLLAEGQEYFRLGAASISQNQRYLAFSTDTNGSERYTGRIKDLQTGELLPDVLENLRGDMMWVANDTALVYGPSTEEWRTLEAKLHVIGQPADSDVTLYKEEDQSFGVGTGLTAQEDWLVIATGDNETSEVRLVPAANPTAEPILVKARKKGVEYSVDVRDGELWVWTNDEHINFRLAKAKLETPGDWQTVIAGSDEFYLTGFDLFKNFFVTEGRKNGLDQIELRQYADPAKITPIAFPEASYTAGLSNNPEYDMTKLRLSYQSMVTPSTVYDYDVKTAKLETLKTQEIPSGYDASLYTTERVTVQARDGTIVPVSIVMRKDRAEILAKAWIEGPGPLHLYAYGAYGYAIPPGFSTSRLSLVDRGFAYAIAHIRGGDDLGRRWYLQGKMFERMNTFNDFVDAGRGLIAKGYTAEGMVTASGGSAGGELMGAIINQDPKQYGAIVAHVPFVDVLNTMLNEKLPLTPGEWQEWGNPITSKASFAYMLSYSPYDQVVAQDYPPMLVTAGLNDPRVTYWEPAKWVAKLRELKTDDNLLLMKTNMGAGHGGQSGRWNSLKETAEEFAFILWQMGMAPKTEGE</sequence>
<name>A0A6I4UJ83_9SPHN</name>
<proteinExistence type="inferred from homology"/>
<dbReference type="SUPFAM" id="SSF53474">
    <property type="entry name" value="alpha/beta-Hydrolases"/>
    <property type="match status" value="1"/>
</dbReference>
<evidence type="ECO:0000256" key="2">
    <source>
        <dbReference type="ARBA" id="ARBA00022670"/>
    </source>
</evidence>
<dbReference type="GO" id="GO:0006508">
    <property type="term" value="P:proteolysis"/>
    <property type="evidence" value="ECO:0007669"/>
    <property type="project" value="UniProtKB-KW"/>
</dbReference>
<evidence type="ECO:0000259" key="8">
    <source>
        <dbReference type="Pfam" id="PF02897"/>
    </source>
</evidence>
<protein>
    <submittedName>
        <fullName evidence="9">Oligopeptidase B</fullName>
        <ecNumber evidence="9">3.4.21.83</ecNumber>
    </submittedName>
    <submittedName>
        <fullName evidence="10">Prolyl oligopeptidase family serine peptidase</fullName>
    </submittedName>
</protein>
<feature type="chain" id="PRO_5026271115" evidence="6">
    <location>
        <begin position="25"/>
        <end position="743"/>
    </location>
</feature>
<dbReference type="Pfam" id="PF00326">
    <property type="entry name" value="Peptidase_S9"/>
    <property type="match status" value="1"/>
</dbReference>
<dbReference type="GO" id="GO:0004252">
    <property type="term" value="F:serine-type endopeptidase activity"/>
    <property type="evidence" value="ECO:0007669"/>
    <property type="project" value="UniProtKB-EC"/>
</dbReference>
<dbReference type="PRINTS" id="PR00862">
    <property type="entry name" value="PROLIGOPTASE"/>
</dbReference>
<feature type="compositionally biased region" description="Low complexity" evidence="5">
    <location>
        <begin position="36"/>
        <end position="46"/>
    </location>
</feature>
<dbReference type="InterPro" id="IPR001375">
    <property type="entry name" value="Peptidase_S9_cat"/>
</dbReference>
<dbReference type="EMBL" id="JACICE010000001">
    <property type="protein sequence ID" value="MBB3774486.1"/>
    <property type="molecule type" value="Genomic_DNA"/>
</dbReference>
<evidence type="ECO:0000256" key="4">
    <source>
        <dbReference type="ARBA" id="ARBA00022825"/>
    </source>
</evidence>
<keyword evidence="6" id="KW-0732">Signal</keyword>
<dbReference type="EMBL" id="WTYB01000001">
    <property type="protein sequence ID" value="MXP37864.1"/>
    <property type="molecule type" value="Genomic_DNA"/>
</dbReference>
<dbReference type="InterPro" id="IPR002470">
    <property type="entry name" value="Peptidase_S9A"/>
</dbReference>
<dbReference type="Proteomes" id="UP000430021">
    <property type="component" value="Unassembled WGS sequence"/>
</dbReference>
<dbReference type="AlphaFoldDB" id="A0A6I4UJ83"/>
<evidence type="ECO:0000313" key="9">
    <source>
        <dbReference type="EMBL" id="MBB3774486.1"/>
    </source>
</evidence>
<comment type="similarity">
    <text evidence="1">Belongs to the peptidase S9A family.</text>
</comment>
<dbReference type="InterPro" id="IPR029058">
    <property type="entry name" value="AB_hydrolase_fold"/>
</dbReference>
<feature type="region of interest" description="Disordered" evidence="5">
    <location>
        <begin position="24"/>
        <end position="62"/>
    </location>
</feature>
<feature type="domain" description="Peptidase S9 prolyl oligopeptidase catalytic" evidence="7">
    <location>
        <begin position="520"/>
        <end position="735"/>
    </location>
</feature>
<keyword evidence="12" id="KW-1185">Reference proteome</keyword>
<evidence type="ECO:0000256" key="3">
    <source>
        <dbReference type="ARBA" id="ARBA00022801"/>
    </source>
</evidence>
<keyword evidence="3 9" id="KW-0378">Hydrolase</keyword>
<accession>A0A6I4UJ83</accession>
<evidence type="ECO:0000313" key="11">
    <source>
        <dbReference type="Proteomes" id="UP000430021"/>
    </source>
</evidence>
<dbReference type="PANTHER" id="PTHR11757">
    <property type="entry name" value="PROTEASE FAMILY S9A OLIGOPEPTIDASE"/>
    <property type="match status" value="1"/>
</dbReference>
<comment type="caution">
    <text evidence="10">The sequence shown here is derived from an EMBL/GenBank/DDBJ whole genome shotgun (WGS) entry which is preliminary data.</text>
</comment>
<keyword evidence="4" id="KW-0720">Serine protease</keyword>
<evidence type="ECO:0000256" key="5">
    <source>
        <dbReference type="SAM" id="MobiDB-lite"/>
    </source>
</evidence>
<dbReference type="Gene3D" id="3.40.50.1820">
    <property type="entry name" value="alpha/beta hydrolase"/>
    <property type="match status" value="1"/>
</dbReference>
<dbReference type="InterPro" id="IPR051543">
    <property type="entry name" value="Serine_Peptidase_S9A"/>
</dbReference>
<dbReference type="SUPFAM" id="SSF50993">
    <property type="entry name" value="Peptidase/esterase 'gauge' domain"/>
    <property type="match status" value="1"/>
</dbReference>